<reference evidence="2" key="1">
    <citation type="submission" date="2023-07" db="EMBL/GenBank/DDBJ databases">
        <title>Black Yeasts Isolated from many extreme environments.</title>
        <authorList>
            <person name="Coleine C."/>
            <person name="Stajich J.E."/>
            <person name="Selbmann L."/>
        </authorList>
    </citation>
    <scope>NUCLEOTIDE SEQUENCE</scope>
    <source>
        <strain evidence="2">CCFEE 5485</strain>
    </source>
</reference>
<dbReference type="Proteomes" id="UP001274830">
    <property type="component" value="Unassembled WGS sequence"/>
</dbReference>
<evidence type="ECO:0000313" key="3">
    <source>
        <dbReference type="Proteomes" id="UP001274830"/>
    </source>
</evidence>
<evidence type="ECO:0000259" key="1">
    <source>
        <dbReference type="Pfam" id="PF07287"/>
    </source>
</evidence>
<dbReference type="PANTHER" id="PTHR47585">
    <property type="match status" value="1"/>
</dbReference>
<protein>
    <recommendedName>
        <fullName evidence="1">Acyclic terpene utilisation N-terminal domain-containing protein</fullName>
    </recommendedName>
</protein>
<gene>
    <name evidence="2" type="ORF">LTR78_001220</name>
</gene>
<dbReference type="EMBL" id="JAUTXT010000003">
    <property type="protein sequence ID" value="KAK3678767.1"/>
    <property type="molecule type" value="Genomic_DNA"/>
</dbReference>
<dbReference type="Pfam" id="PF07287">
    <property type="entry name" value="AtuA"/>
    <property type="match status" value="1"/>
</dbReference>
<keyword evidence="3" id="KW-1185">Reference proteome</keyword>
<evidence type="ECO:0000313" key="2">
    <source>
        <dbReference type="EMBL" id="KAK3678767.1"/>
    </source>
</evidence>
<dbReference type="AlphaFoldDB" id="A0AAE1C5H2"/>
<dbReference type="InterPro" id="IPR010839">
    <property type="entry name" value="AtuA_N"/>
</dbReference>
<feature type="domain" description="Acyclic terpene utilisation N-terminal" evidence="1">
    <location>
        <begin position="8"/>
        <end position="476"/>
    </location>
</feature>
<organism evidence="2 3">
    <name type="scientific">Recurvomyces mirabilis</name>
    <dbReference type="NCBI Taxonomy" id="574656"/>
    <lineage>
        <taxon>Eukaryota</taxon>
        <taxon>Fungi</taxon>
        <taxon>Dikarya</taxon>
        <taxon>Ascomycota</taxon>
        <taxon>Pezizomycotina</taxon>
        <taxon>Dothideomycetes</taxon>
        <taxon>Dothideomycetidae</taxon>
        <taxon>Mycosphaerellales</taxon>
        <taxon>Teratosphaeriaceae</taxon>
        <taxon>Recurvomyces</taxon>
    </lineage>
</organism>
<sequence length="683" mass="75396">MASHKRPVRVGGASGGFSDRVRAISSLAKNEDVDVIVGDWLSEMTMTIHGSGKQRTLKQLSAKSQQFGQLNLEQQLQTAMFAENFMDCFEPAIDDLARRGIKLAVNAGASDTEVLAKLVLQKVQAKGHDLKVAWIEGDEQTDNVRRLIKHGETFESLMHGRKIQDWPNEIVCAQCYLGGLGIAEAFRQGADIVIAGRVADAAPAIGAAAWWHGWNQSNLDELAGSLVAGHLIECGAYVTGGYMSSFKDLLRQRKHVNLGFPIAAIDHLGQCVITKEQNTGGCVTVDSVTSQLLYEIQGPMYYNSDVVAQLEGIRIEQIGDDQVTVSGVRGLPGPDTTKVGISGFAGYQAEYHIYLCGLDLDEKCQYAEEQIRYELGEERLKKFTCLQFTRNGDCPVDPRNQDVATVDLRIFAQSRDRELLNMRNPEGFFRISMVNFLMSCPGASLGNDTRLAEGKPFYEYWPALLPQSAVTHRAHLLYTPSGGGQNVIDIPPPTNTAKHLRQQPSYDTNSPVDLAAYGETVRVPLGTIVLGRSGDKASDCNVGFFVRESPNNEIWEWFRSALTVTKIRELLGPEECAKFGQWAQQPSQITSLSAGHLANGHTTEPAKKKAKVSGATNGASHDVMRIDRFEMPHVRAVHFLLHDHLDRGYDSCSTYDTLGKNCCEYLRSKLIDVPKKFLEYARI</sequence>
<dbReference type="PANTHER" id="PTHR47585:SF2">
    <property type="entry name" value="DUF1446 DOMAIN PROTEIN (AFU_ORTHOLOGUE AFUA_6G11420)"/>
    <property type="match status" value="1"/>
</dbReference>
<comment type="caution">
    <text evidence="2">The sequence shown here is derived from an EMBL/GenBank/DDBJ whole genome shotgun (WGS) entry which is preliminary data.</text>
</comment>
<accession>A0AAE1C5H2</accession>
<proteinExistence type="predicted"/>
<name>A0AAE1C5H2_9PEZI</name>